<accession>A0A4Y7PJH7</accession>
<reference evidence="6 7" key="1">
    <citation type="submission" date="2018-06" db="EMBL/GenBank/DDBJ databases">
        <title>A transcriptomic atlas of mushroom development highlights an independent origin of complex multicellularity.</title>
        <authorList>
            <consortium name="DOE Joint Genome Institute"/>
            <person name="Krizsan K."/>
            <person name="Almasi E."/>
            <person name="Merenyi Z."/>
            <person name="Sahu N."/>
            <person name="Viragh M."/>
            <person name="Koszo T."/>
            <person name="Mondo S."/>
            <person name="Kiss B."/>
            <person name="Balint B."/>
            <person name="Kues U."/>
            <person name="Barry K."/>
            <person name="Hegedus J.C."/>
            <person name="Henrissat B."/>
            <person name="Johnson J."/>
            <person name="Lipzen A."/>
            <person name="Ohm R."/>
            <person name="Nagy I."/>
            <person name="Pangilinan J."/>
            <person name="Yan J."/>
            <person name="Xiong Y."/>
            <person name="Grigoriev I.V."/>
            <person name="Hibbett D.S."/>
            <person name="Nagy L.G."/>
        </authorList>
    </citation>
    <scope>NUCLEOTIDE SEQUENCE [LARGE SCALE GENOMIC DNA]</scope>
    <source>
        <strain evidence="6 7">SZMC22713</strain>
    </source>
</reference>
<evidence type="ECO:0000256" key="2">
    <source>
        <dbReference type="ARBA" id="ARBA00022692"/>
    </source>
</evidence>
<protein>
    <recommendedName>
        <fullName evidence="5">SUN domain-containing protein</fullName>
    </recommendedName>
</protein>
<dbReference type="EMBL" id="ML170285">
    <property type="protein sequence ID" value="TDL15226.1"/>
    <property type="molecule type" value="Genomic_DNA"/>
</dbReference>
<feature type="non-terminal residue" evidence="6">
    <location>
        <position position="1"/>
    </location>
</feature>
<dbReference type="PROSITE" id="PS51469">
    <property type="entry name" value="SUN"/>
    <property type="match status" value="1"/>
</dbReference>
<dbReference type="STRING" id="50990.A0A4Y7PJH7"/>
<evidence type="ECO:0000259" key="5">
    <source>
        <dbReference type="PROSITE" id="PS51469"/>
    </source>
</evidence>
<evidence type="ECO:0000313" key="6">
    <source>
        <dbReference type="EMBL" id="TDL15226.1"/>
    </source>
</evidence>
<keyword evidence="2" id="KW-0812">Transmembrane</keyword>
<sequence>GLRDFASHASGARIITSLTSATSAKHMAIQDRSVRKWWKEWKHMETRTVQPPETALMPDLGPTDCWPTSTFSGYLGVQLSEPANITHITIDHIAKKLAPDIRMAPRLIECWKEYIDHRLALIPLGQVEYDIHAETHIQHFPLQFYGKQKFDRVIFHFLDNWGSQECTCIYRVRVH</sequence>
<keyword evidence="7" id="KW-1185">Reference proteome</keyword>
<gene>
    <name evidence="6" type="ORF">BD410DRAFT_693823</name>
</gene>
<dbReference type="PANTHER" id="PTHR12911">
    <property type="entry name" value="SAD1/UNC-84-LIKE PROTEIN-RELATED"/>
    <property type="match status" value="1"/>
</dbReference>
<evidence type="ECO:0000256" key="1">
    <source>
        <dbReference type="ARBA" id="ARBA00004370"/>
    </source>
</evidence>
<keyword evidence="4" id="KW-0472">Membrane</keyword>
<dbReference type="GO" id="GO:0034993">
    <property type="term" value="C:meiotic nuclear membrane microtubule tethering complex"/>
    <property type="evidence" value="ECO:0007669"/>
    <property type="project" value="TreeGrafter"/>
</dbReference>
<feature type="non-terminal residue" evidence="6">
    <location>
        <position position="175"/>
    </location>
</feature>
<keyword evidence="3" id="KW-1133">Transmembrane helix</keyword>
<comment type="subcellular location">
    <subcellularLocation>
        <location evidence="1">Membrane</location>
    </subcellularLocation>
</comment>
<dbReference type="VEuPathDB" id="FungiDB:BD410DRAFT_693823"/>
<dbReference type="GO" id="GO:0043495">
    <property type="term" value="F:protein-membrane adaptor activity"/>
    <property type="evidence" value="ECO:0007669"/>
    <property type="project" value="TreeGrafter"/>
</dbReference>
<organism evidence="6 7">
    <name type="scientific">Rickenella mellea</name>
    <dbReference type="NCBI Taxonomy" id="50990"/>
    <lineage>
        <taxon>Eukaryota</taxon>
        <taxon>Fungi</taxon>
        <taxon>Dikarya</taxon>
        <taxon>Basidiomycota</taxon>
        <taxon>Agaricomycotina</taxon>
        <taxon>Agaricomycetes</taxon>
        <taxon>Hymenochaetales</taxon>
        <taxon>Rickenellaceae</taxon>
        <taxon>Rickenella</taxon>
    </lineage>
</organism>
<dbReference type="InterPro" id="IPR045119">
    <property type="entry name" value="SUN1-5"/>
</dbReference>
<dbReference type="OrthoDB" id="342281at2759"/>
<evidence type="ECO:0000313" key="7">
    <source>
        <dbReference type="Proteomes" id="UP000294933"/>
    </source>
</evidence>
<dbReference type="Proteomes" id="UP000294933">
    <property type="component" value="Unassembled WGS sequence"/>
</dbReference>
<dbReference type="Gene3D" id="2.60.120.260">
    <property type="entry name" value="Galactose-binding domain-like"/>
    <property type="match status" value="1"/>
</dbReference>
<evidence type="ECO:0000256" key="3">
    <source>
        <dbReference type="ARBA" id="ARBA00022989"/>
    </source>
</evidence>
<dbReference type="PANTHER" id="PTHR12911:SF8">
    <property type="entry name" value="KLAROID PROTEIN-RELATED"/>
    <property type="match status" value="1"/>
</dbReference>
<dbReference type="AlphaFoldDB" id="A0A4Y7PJH7"/>
<evidence type="ECO:0000256" key="4">
    <source>
        <dbReference type="ARBA" id="ARBA00023136"/>
    </source>
</evidence>
<dbReference type="InterPro" id="IPR012919">
    <property type="entry name" value="SUN_dom"/>
</dbReference>
<proteinExistence type="predicted"/>
<name>A0A4Y7PJH7_9AGAM</name>
<feature type="domain" description="SUN" evidence="5">
    <location>
        <begin position="11"/>
        <end position="175"/>
    </location>
</feature>
<dbReference type="Pfam" id="PF07738">
    <property type="entry name" value="Sad1_UNC"/>
    <property type="match status" value="1"/>
</dbReference>